<keyword evidence="5" id="KW-1185">Reference proteome</keyword>
<dbReference type="InterPro" id="IPR005650">
    <property type="entry name" value="BlaI_family"/>
</dbReference>
<keyword evidence="1" id="KW-0805">Transcription regulation</keyword>
<organism evidence="4 5">
    <name type="scientific">Carboxydichorda subterranea</name>
    <dbReference type="NCBI Taxonomy" id="3109565"/>
    <lineage>
        <taxon>Bacteria</taxon>
        <taxon>Bacillati</taxon>
        <taxon>Bacillota</taxon>
        <taxon>Limnochordia</taxon>
        <taxon>Limnochordales</taxon>
        <taxon>Geochordaceae</taxon>
        <taxon>Carboxydichorda</taxon>
    </lineage>
</organism>
<dbReference type="Pfam" id="PF03965">
    <property type="entry name" value="Penicillinase_R"/>
    <property type="match status" value="1"/>
</dbReference>
<accession>A0ABZ1BW28</accession>
<reference evidence="4 5" key="1">
    <citation type="journal article" date="2024" name="Front. Microbiol.">
        <title>Novel thermophilic genera Geochorda gen. nov. and Carboxydochorda gen. nov. from the deep terrestrial subsurface reveal the ecophysiological diversity in the class Limnochordia.</title>
        <authorList>
            <person name="Karnachuk O.V."/>
            <person name="Lukina A.P."/>
            <person name="Avakyan M.R."/>
            <person name="Kadnikov V.V."/>
            <person name="Begmatov S."/>
            <person name="Beletsky A.V."/>
            <person name="Vlasova K.G."/>
            <person name="Novikov A.A."/>
            <person name="Shcherbakova V.A."/>
            <person name="Mardanov A.V."/>
            <person name="Ravin N.V."/>
        </authorList>
    </citation>
    <scope>NUCLEOTIDE SEQUENCE [LARGE SCALE GENOMIC DNA]</scope>
    <source>
        <strain evidence="4 5">L945</strain>
    </source>
</reference>
<evidence type="ECO:0000256" key="2">
    <source>
        <dbReference type="ARBA" id="ARBA00023125"/>
    </source>
</evidence>
<name>A0ABZ1BW28_9FIRM</name>
<keyword evidence="2" id="KW-0238">DNA-binding</keyword>
<evidence type="ECO:0000256" key="1">
    <source>
        <dbReference type="ARBA" id="ARBA00023015"/>
    </source>
</evidence>
<protein>
    <submittedName>
        <fullName evidence="4">BlaI/MecI/CopY family transcriptional regulator</fullName>
    </submittedName>
</protein>
<evidence type="ECO:0000313" key="5">
    <source>
        <dbReference type="Proteomes" id="UP001332192"/>
    </source>
</evidence>
<evidence type="ECO:0000256" key="3">
    <source>
        <dbReference type="ARBA" id="ARBA00023163"/>
    </source>
</evidence>
<proteinExistence type="predicted"/>
<keyword evidence="3" id="KW-0804">Transcription</keyword>
<dbReference type="EMBL" id="CP141615">
    <property type="protein sequence ID" value="WRP16318.1"/>
    <property type="molecule type" value="Genomic_DNA"/>
</dbReference>
<sequence length="73" mass="8430">MQGRAYVYNARIAREQAARRSLREWIQRYWGGAVVPAVSMMLGGEKLRREDVEALHELVERLAPEEGTPHDDH</sequence>
<evidence type="ECO:0000313" key="4">
    <source>
        <dbReference type="EMBL" id="WRP16318.1"/>
    </source>
</evidence>
<dbReference type="InterPro" id="IPR036390">
    <property type="entry name" value="WH_DNA-bd_sf"/>
</dbReference>
<dbReference type="RefSeq" id="WP_324715590.1">
    <property type="nucleotide sequence ID" value="NZ_CP141615.1"/>
</dbReference>
<dbReference type="SUPFAM" id="SSF46785">
    <property type="entry name" value="Winged helix' DNA-binding domain"/>
    <property type="match status" value="1"/>
</dbReference>
<gene>
    <name evidence="4" type="ORF">U7230_09425</name>
</gene>
<dbReference type="Proteomes" id="UP001332192">
    <property type="component" value="Chromosome"/>
</dbReference>